<dbReference type="GeneID" id="41718178"/>
<evidence type="ECO:0000313" key="8">
    <source>
        <dbReference type="EMBL" id="BBG27295.1"/>
    </source>
</evidence>
<organism evidence="8 9">
    <name type="scientific">Sulfuracidifex tepidarius</name>
    <dbReference type="NCBI Taxonomy" id="1294262"/>
    <lineage>
        <taxon>Archaea</taxon>
        <taxon>Thermoproteota</taxon>
        <taxon>Thermoprotei</taxon>
        <taxon>Sulfolobales</taxon>
        <taxon>Sulfolobaceae</taxon>
        <taxon>Sulfuracidifex</taxon>
    </lineage>
</organism>
<dbReference type="EMBL" id="AP018930">
    <property type="protein sequence ID" value="BBG27295.1"/>
    <property type="molecule type" value="Genomic_DNA"/>
</dbReference>
<dbReference type="Pfam" id="PF12696">
    <property type="entry name" value="TraG-D_C"/>
    <property type="match status" value="1"/>
</dbReference>
<comment type="catalytic activity">
    <reaction evidence="4">
        <text>ATP + H2O = ADP + phosphate + H(+)</text>
        <dbReference type="Rhea" id="RHEA:13065"/>
        <dbReference type="ChEBI" id="CHEBI:15377"/>
        <dbReference type="ChEBI" id="CHEBI:15378"/>
        <dbReference type="ChEBI" id="CHEBI:30616"/>
        <dbReference type="ChEBI" id="CHEBI:43474"/>
        <dbReference type="ChEBI" id="CHEBI:456216"/>
        <dbReference type="EC" id="5.6.2.4"/>
    </reaction>
</comment>
<dbReference type="InterPro" id="IPR027417">
    <property type="entry name" value="P-loop_NTPase"/>
</dbReference>
<dbReference type="AlphaFoldDB" id="A0A510E456"/>
<dbReference type="Proteomes" id="UP000325030">
    <property type="component" value="Chromosome"/>
</dbReference>
<feature type="domain" description="TraD/TraG TraM recognition site" evidence="7">
    <location>
        <begin position="528"/>
        <end position="596"/>
    </location>
</feature>
<comment type="catalytic activity">
    <reaction evidence="2">
        <text>Couples ATP hydrolysis with the unwinding of duplex DNA by translocating in the 3'-5' direction.</text>
        <dbReference type="EC" id="5.6.2.4"/>
    </reaction>
</comment>
<dbReference type="InterPro" id="IPR008571">
    <property type="entry name" value="HerA-like"/>
</dbReference>
<sequence>MWGKKEVIKYYELFPKVEYDKSFNIINSLGHVFEIIYSREKDLMRIFAYTNSQLEVLRKDFGVNENPNVGIPKFVGRILFRNEKDFYWGAEFNDFSSFLTKLNPGEELKLWIVLEPRLNEIFLKYSDKLKRNQSAFGKRQREVLASRLEQYAKDNIYYLQPYVLSDDKKRIKQLAKELQQFILTKSRKLRLEIRKTKGWEENIPRVPRFHGLKIKRWLWIDEEKISKVAVIPNPSVIPVQFSIGGLLPDIAPNRKGFRIGVLTYSGKEVQLELEDFYRHAYVIGGTGAGKTSTLRVLLKRIREAYPRTIEVILDPHGDFAEEMLSFYANYRDNFDPEKQLFYFHPVDAPISVNPIALPKLPNVQQALLLGFANVMEIFEKLFALKEGAVYVKYIIQNALQLLYQKNPEPTFHDLYNIIIGLRNGTLDLPINSKDWEEKLELFQDLDDTTFVSALSRIEMLATNPLLQRIFSKNTIDDNTLFAPGNVIIINASKGAVGDQVSFLLMAGWIFKIWYYALARAQLNMERIPVIIAADEFQNIADLSLVDTVLAEARKYGMHLLLAHQHTGQIDMNLLKSLMSNTGVKFLMKMQGSDAEKFAEIFPEFKNELVKILPSQSVGQATIIVTPRKPEDKIIPIRTNIDYEDFKKDPKSIKSIIERMKKYETQDISEADVTAMLNPILKYVEEKPDVLAKLILYETFNNSCESGNHCIALVDLVRRLGIDRDKIDDIVAKLDSEGYLSVEKTKGKKVLQYGKGLFPLKGIVENEIGKKVALKVISRLYKEGLVVVAGRQEGDIRPDFVAFPYDKSTMRPDYNSAIAVEIESDNEISTHGEQVKRNMQKYIPIADLFKEIRIYTSEEAYEKLKKIYDDFLADNSISQEYKQKVKIFSIKIKEKVKQPAQKEQNKASETGEFTKAKAIQVTESNAMADTLNIDNNNGKAPEGPKPDSALTGELTQKTESKENKQQTTQGAVTTIATNAHTGSNGKLGSLPDQVQGTELKLRSLTVQISTVLGDKAIVNIEGKAFKVSSKDLVDLEGVKDLITEIKIEGNNLVYKAGLLEGSIPLEPL</sequence>
<keyword evidence="8" id="KW-0067">ATP-binding</keyword>
<dbReference type="PANTHER" id="PTHR42957">
    <property type="entry name" value="HELICASE MJ1565-RELATED"/>
    <property type="match status" value="1"/>
</dbReference>
<dbReference type="PANTHER" id="PTHR42957:SF1">
    <property type="entry name" value="HELICASE MJ1565-RELATED"/>
    <property type="match status" value="1"/>
</dbReference>
<keyword evidence="8" id="KW-0378">Hydrolase</keyword>
<dbReference type="Pfam" id="PF01935">
    <property type="entry name" value="DUF87"/>
    <property type="match status" value="1"/>
</dbReference>
<accession>A0A510E456</accession>
<dbReference type="InterPro" id="IPR002789">
    <property type="entry name" value="HerA_central"/>
</dbReference>
<dbReference type="SUPFAM" id="SSF52540">
    <property type="entry name" value="P-loop containing nucleoside triphosphate hydrolases"/>
    <property type="match status" value="1"/>
</dbReference>
<evidence type="ECO:0000259" key="7">
    <source>
        <dbReference type="Pfam" id="PF12696"/>
    </source>
</evidence>
<proteinExistence type="inferred from homology"/>
<reference evidence="9" key="1">
    <citation type="submission" date="2018-09" db="EMBL/GenBank/DDBJ databases">
        <title>Complete Genome Sequencing of Sulfolobus sp. JCM 16834.</title>
        <authorList>
            <person name="Kato S."/>
            <person name="Itoh T."/>
            <person name="Ohkuma M."/>
        </authorList>
    </citation>
    <scope>NUCLEOTIDE SEQUENCE [LARGE SCALE GENOMIC DNA]</scope>
    <source>
        <strain evidence="9">IC-007</strain>
    </source>
</reference>
<keyword evidence="8" id="KW-0347">Helicase</keyword>
<protein>
    <submittedName>
        <fullName evidence="8">DNA double-strand break repair helicase HerA</fullName>
    </submittedName>
</protein>
<dbReference type="GO" id="GO:0043139">
    <property type="term" value="F:5'-3' DNA helicase activity"/>
    <property type="evidence" value="ECO:0007669"/>
    <property type="project" value="UniProtKB-EC"/>
</dbReference>
<keyword evidence="8" id="KW-0547">Nucleotide-binding</keyword>
<gene>
    <name evidence="8" type="ORF">IC007_1840</name>
</gene>
<evidence type="ECO:0000256" key="5">
    <source>
        <dbReference type="SAM" id="MobiDB-lite"/>
    </source>
</evidence>
<feature type="region of interest" description="Disordered" evidence="5">
    <location>
        <begin position="930"/>
        <end position="950"/>
    </location>
</feature>
<dbReference type="InterPro" id="IPR032689">
    <property type="entry name" value="TraG-D_C"/>
</dbReference>
<dbReference type="Gene3D" id="3.40.50.300">
    <property type="entry name" value="P-loop containing nucleotide triphosphate hydrolases"/>
    <property type="match status" value="2"/>
</dbReference>
<evidence type="ECO:0000256" key="2">
    <source>
        <dbReference type="ARBA" id="ARBA00034617"/>
    </source>
</evidence>
<evidence type="ECO:0000256" key="4">
    <source>
        <dbReference type="ARBA" id="ARBA00048988"/>
    </source>
</evidence>
<name>A0A510E456_9CREN</name>
<evidence type="ECO:0000256" key="1">
    <source>
        <dbReference type="ARBA" id="ARBA00007816"/>
    </source>
</evidence>
<comment type="catalytic activity">
    <reaction evidence="3">
        <text>ATP + H2O = ADP + phosphate + H(+)</text>
        <dbReference type="Rhea" id="RHEA:13065"/>
        <dbReference type="ChEBI" id="CHEBI:15377"/>
        <dbReference type="ChEBI" id="CHEBI:15378"/>
        <dbReference type="ChEBI" id="CHEBI:30616"/>
        <dbReference type="ChEBI" id="CHEBI:43474"/>
        <dbReference type="ChEBI" id="CHEBI:456216"/>
        <dbReference type="EC" id="5.6.2.3"/>
    </reaction>
</comment>
<feature type="domain" description="Helicase HerA central" evidence="6">
    <location>
        <begin position="258"/>
        <end position="354"/>
    </location>
</feature>
<dbReference type="CDD" id="cd01127">
    <property type="entry name" value="TrwB_TraG_TraD_VirD4"/>
    <property type="match status" value="1"/>
</dbReference>
<comment type="similarity">
    <text evidence="1">Belongs to the HerA family.</text>
</comment>
<evidence type="ECO:0000259" key="6">
    <source>
        <dbReference type="Pfam" id="PF01935"/>
    </source>
</evidence>
<dbReference type="RefSeq" id="WP_232515982.1">
    <property type="nucleotide sequence ID" value="NZ_AP018930.1"/>
</dbReference>
<evidence type="ECO:0000256" key="3">
    <source>
        <dbReference type="ARBA" id="ARBA00048954"/>
    </source>
</evidence>
<evidence type="ECO:0000313" key="9">
    <source>
        <dbReference type="Proteomes" id="UP000325030"/>
    </source>
</evidence>
<dbReference type="GO" id="GO:0043138">
    <property type="term" value="F:3'-5' DNA helicase activity"/>
    <property type="evidence" value="ECO:0007669"/>
    <property type="project" value="UniProtKB-EC"/>
</dbReference>